<dbReference type="NCBIfam" id="TIGR00675">
    <property type="entry name" value="dcm"/>
    <property type="match status" value="1"/>
</dbReference>
<gene>
    <name evidence="8" type="ORF">Z968_12850</name>
</gene>
<dbReference type="InterPro" id="IPR031303">
    <property type="entry name" value="C5_meth_CS"/>
</dbReference>
<dbReference type="EMBL" id="JENJ01000117">
    <property type="protein sequence ID" value="KGM92822.1"/>
    <property type="molecule type" value="Genomic_DNA"/>
</dbReference>
<evidence type="ECO:0000313" key="8">
    <source>
        <dbReference type="EMBL" id="KGM92822.1"/>
    </source>
</evidence>
<dbReference type="Pfam" id="PF00145">
    <property type="entry name" value="DNA_methylase"/>
    <property type="match status" value="1"/>
</dbReference>
<dbReference type="PROSITE" id="PS51679">
    <property type="entry name" value="SAM_MT_C5"/>
    <property type="match status" value="1"/>
</dbReference>
<dbReference type="SUPFAM" id="SSF53335">
    <property type="entry name" value="S-adenosyl-L-methionine-dependent methyltransferases"/>
    <property type="match status" value="1"/>
</dbReference>
<keyword evidence="3 5" id="KW-0949">S-adenosyl-L-methionine</keyword>
<dbReference type="PANTHER" id="PTHR46098">
    <property type="entry name" value="TRNA (CYTOSINE(38)-C(5))-METHYLTRANSFERASE"/>
    <property type="match status" value="1"/>
</dbReference>
<keyword evidence="4" id="KW-0680">Restriction system</keyword>
<dbReference type="GO" id="GO:0003886">
    <property type="term" value="F:DNA (cytosine-5-)-methyltransferase activity"/>
    <property type="evidence" value="ECO:0007669"/>
    <property type="project" value="UniProtKB-EC"/>
</dbReference>
<evidence type="ECO:0000256" key="3">
    <source>
        <dbReference type="ARBA" id="ARBA00022691"/>
    </source>
</evidence>
<comment type="similarity">
    <text evidence="5 6">Belongs to the class I-like SAM-binding methyltransferase superfamily. C5-methyltransferase family.</text>
</comment>
<dbReference type="InterPro" id="IPR029063">
    <property type="entry name" value="SAM-dependent_MTases_sf"/>
</dbReference>
<reference evidence="8 9" key="1">
    <citation type="submission" date="2014-01" db="EMBL/GenBank/DDBJ databases">
        <title>Plasmidome dynamics in the species complex Clostridium novyi sensu lato converts strains of independent lineages into distinctly different pathogens.</title>
        <authorList>
            <person name="Skarin H."/>
            <person name="Segerman B."/>
        </authorList>
    </citation>
    <scope>NUCLEOTIDE SEQUENCE [LARGE SCALE GENOMIC DNA]</scope>
    <source>
        <strain evidence="8 9">4552</strain>
    </source>
</reference>
<sequence length="331" mass="38697">MKVVELFGGIGAIRKAYINSKIPFEIVDYVEIDKNCVKSYNALFNENYEPRSVCNYSLPDKKIDLLMHGSPCQDFSRIGEKLGGKKGSGTRSSLLFETIRIIEEKQDKPRLVIWENVKGVLDKNMRTSFFYYLKEMKRLGYETKYEILNSMNFGIPQKRERIFAISYLGKNPFKFNNLKHKRAKHLSDFLENDVMERYGDIFLVKQPSMLKILHDPSYKPQFQGRLQVIEDFCYTISTKQVRVPNSGILAIGGNRYRYLTERECFRLMGFDDSDFDKLIKIFPRRKNCMSSILYKQAGNSIVVDVLEEIIKEIHNCSLYFIMEEGGKYEDK</sequence>
<evidence type="ECO:0000256" key="5">
    <source>
        <dbReference type="PROSITE-ProRule" id="PRU01016"/>
    </source>
</evidence>
<protein>
    <recommendedName>
        <fullName evidence="7">Cytosine-specific methyltransferase</fullName>
        <ecNumber evidence="7">2.1.1.37</ecNumber>
    </recommendedName>
</protein>
<accession>A0A0A0HW85</accession>
<comment type="catalytic activity">
    <reaction evidence="7">
        <text>a 2'-deoxycytidine in DNA + S-adenosyl-L-methionine = a 5-methyl-2'-deoxycytidine in DNA + S-adenosyl-L-homocysteine + H(+)</text>
        <dbReference type="Rhea" id="RHEA:13681"/>
        <dbReference type="Rhea" id="RHEA-COMP:11369"/>
        <dbReference type="Rhea" id="RHEA-COMP:11370"/>
        <dbReference type="ChEBI" id="CHEBI:15378"/>
        <dbReference type="ChEBI" id="CHEBI:57856"/>
        <dbReference type="ChEBI" id="CHEBI:59789"/>
        <dbReference type="ChEBI" id="CHEBI:85452"/>
        <dbReference type="ChEBI" id="CHEBI:85454"/>
        <dbReference type="EC" id="2.1.1.37"/>
    </reaction>
</comment>
<dbReference type="GO" id="GO:0009307">
    <property type="term" value="P:DNA restriction-modification system"/>
    <property type="evidence" value="ECO:0007669"/>
    <property type="project" value="UniProtKB-KW"/>
</dbReference>
<keyword evidence="2 5" id="KW-0808">Transferase</keyword>
<keyword evidence="8" id="KW-0378">Hydrolase</keyword>
<evidence type="ECO:0000256" key="4">
    <source>
        <dbReference type="ARBA" id="ARBA00022747"/>
    </source>
</evidence>
<comment type="caution">
    <text evidence="8">The sequence shown here is derived from an EMBL/GenBank/DDBJ whole genome shotgun (WGS) entry which is preliminary data.</text>
</comment>
<dbReference type="OrthoDB" id="9813719at2"/>
<evidence type="ECO:0000313" key="9">
    <source>
        <dbReference type="Proteomes" id="UP000030012"/>
    </source>
</evidence>
<evidence type="ECO:0000256" key="7">
    <source>
        <dbReference type="RuleBase" id="RU000417"/>
    </source>
</evidence>
<dbReference type="InterPro" id="IPR018117">
    <property type="entry name" value="C5_DNA_meth_AS"/>
</dbReference>
<dbReference type="PRINTS" id="PR00105">
    <property type="entry name" value="C5METTRFRASE"/>
</dbReference>
<dbReference type="PROSITE" id="PS00095">
    <property type="entry name" value="C5_MTASE_2"/>
    <property type="match status" value="1"/>
</dbReference>
<dbReference type="InterPro" id="IPR050750">
    <property type="entry name" value="C5-MTase"/>
</dbReference>
<dbReference type="InterPro" id="IPR001525">
    <property type="entry name" value="C5_MeTfrase"/>
</dbReference>
<organism evidence="8 9">
    <name type="scientific">Clostridium novyi A str. 4552</name>
    <dbReference type="NCBI Taxonomy" id="1444289"/>
    <lineage>
        <taxon>Bacteria</taxon>
        <taxon>Bacillati</taxon>
        <taxon>Bacillota</taxon>
        <taxon>Clostridia</taxon>
        <taxon>Eubacteriales</taxon>
        <taxon>Clostridiaceae</taxon>
        <taxon>Clostridium</taxon>
    </lineage>
</organism>
<dbReference type="RefSeq" id="WP_018579557.1">
    <property type="nucleotide sequence ID" value="NZ_JENJ01000117.1"/>
</dbReference>
<keyword evidence="8" id="KW-0255">Endonuclease</keyword>
<dbReference type="PANTHER" id="PTHR46098:SF1">
    <property type="entry name" value="TRNA (CYTOSINE(38)-C(5))-METHYLTRANSFERASE"/>
    <property type="match status" value="1"/>
</dbReference>
<keyword evidence="8" id="KW-0540">Nuclease</keyword>
<name>A0A0A0HW85_CLONO</name>
<dbReference type="GO" id="GO:0004519">
    <property type="term" value="F:endonuclease activity"/>
    <property type="evidence" value="ECO:0007669"/>
    <property type="project" value="UniProtKB-KW"/>
</dbReference>
<dbReference type="Proteomes" id="UP000030012">
    <property type="component" value="Unassembled WGS sequence"/>
</dbReference>
<dbReference type="GO" id="GO:0032259">
    <property type="term" value="P:methylation"/>
    <property type="evidence" value="ECO:0007669"/>
    <property type="project" value="UniProtKB-KW"/>
</dbReference>
<keyword evidence="1 5" id="KW-0489">Methyltransferase</keyword>
<proteinExistence type="inferred from homology"/>
<dbReference type="AlphaFoldDB" id="A0A0A0HW85"/>
<evidence type="ECO:0000256" key="2">
    <source>
        <dbReference type="ARBA" id="ARBA00022679"/>
    </source>
</evidence>
<dbReference type="Gene3D" id="3.40.50.150">
    <property type="entry name" value="Vaccinia Virus protein VP39"/>
    <property type="match status" value="1"/>
</dbReference>
<dbReference type="EC" id="2.1.1.37" evidence="7"/>
<evidence type="ECO:0000256" key="1">
    <source>
        <dbReference type="ARBA" id="ARBA00022603"/>
    </source>
</evidence>
<dbReference type="PROSITE" id="PS00094">
    <property type="entry name" value="C5_MTASE_1"/>
    <property type="match status" value="1"/>
</dbReference>
<feature type="active site" evidence="5">
    <location>
        <position position="72"/>
    </location>
</feature>
<evidence type="ECO:0000256" key="6">
    <source>
        <dbReference type="RuleBase" id="RU000416"/>
    </source>
</evidence>